<sequence>MTKQTQAEKRPGVVSRDRDRENREMPNLGRSGGNIARDEATAKEKADKDPVKPREAQPKKIKENNPQTPT</sequence>
<dbReference type="AlphaFoldDB" id="A0A939ILK2"/>
<reference evidence="2" key="1">
    <citation type="submission" date="2021-03" db="EMBL/GenBank/DDBJ databases">
        <title>novel species isolated from a fishpond in China.</title>
        <authorList>
            <person name="Lu H."/>
            <person name="Cai Z."/>
        </authorList>
    </citation>
    <scope>NUCLEOTIDE SEQUENCE</scope>
    <source>
        <strain evidence="2">JCM 30855</strain>
    </source>
</reference>
<protein>
    <submittedName>
        <fullName evidence="2">Uncharacterized protein</fullName>
    </submittedName>
</protein>
<dbReference type="EMBL" id="JAFKCV010000002">
    <property type="protein sequence ID" value="MBN7824308.1"/>
    <property type="molecule type" value="Genomic_DNA"/>
</dbReference>
<evidence type="ECO:0000313" key="2">
    <source>
        <dbReference type="EMBL" id="MBN7824308.1"/>
    </source>
</evidence>
<name>A0A939ILK2_9ALTE</name>
<dbReference type="RefSeq" id="WP_206572429.1">
    <property type="nucleotide sequence ID" value="NZ_JAFKCV010000002.1"/>
</dbReference>
<feature type="compositionally biased region" description="Basic and acidic residues" evidence="1">
    <location>
        <begin position="1"/>
        <end position="24"/>
    </location>
</feature>
<evidence type="ECO:0000313" key="3">
    <source>
        <dbReference type="Proteomes" id="UP000664654"/>
    </source>
</evidence>
<keyword evidence="3" id="KW-1185">Reference proteome</keyword>
<feature type="compositionally biased region" description="Basic and acidic residues" evidence="1">
    <location>
        <begin position="36"/>
        <end position="63"/>
    </location>
</feature>
<proteinExistence type="predicted"/>
<dbReference type="Proteomes" id="UP000664654">
    <property type="component" value="Unassembled WGS sequence"/>
</dbReference>
<feature type="region of interest" description="Disordered" evidence="1">
    <location>
        <begin position="1"/>
        <end position="70"/>
    </location>
</feature>
<gene>
    <name evidence="2" type="ORF">J0A66_03610</name>
</gene>
<accession>A0A939ILK2</accession>
<evidence type="ECO:0000256" key="1">
    <source>
        <dbReference type="SAM" id="MobiDB-lite"/>
    </source>
</evidence>
<comment type="caution">
    <text evidence="2">The sequence shown here is derived from an EMBL/GenBank/DDBJ whole genome shotgun (WGS) entry which is preliminary data.</text>
</comment>
<organism evidence="2 3">
    <name type="scientific">Bowmanella dokdonensis</name>
    <dbReference type="NCBI Taxonomy" id="751969"/>
    <lineage>
        <taxon>Bacteria</taxon>
        <taxon>Pseudomonadati</taxon>
        <taxon>Pseudomonadota</taxon>
        <taxon>Gammaproteobacteria</taxon>
        <taxon>Alteromonadales</taxon>
        <taxon>Alteromonadaceae</taxon>
        <taxon>Bowmanella</taxon>
    </lineage>
</organism>